<evidence type="ECO:0000313" key="9">
    <source>
        <dbReference type="Proteomes" id="UP000694888"/>
    </source>
</evidence>
<feature type="compositionally biased region" description="Polar residues" evidence="7">
    <location>
        <begin position="457"/>
        <end position="467"/>
    </location>
</feature>
<gene>
    <name evidence="10" type="primary">LOC101855967</name>
</gene>
<comment type="similarity">
    <text evidence="1">Belongs to the peptidase S10 family.</text>
</comment>
<dbReference type="InterPro" id="IPR001563">
    <property type="entry name" value="Peptidase_S10"/>
</dbReference>
<dbReference type="Pfam" id="PF00450">
    <property type="entry name" value="Peptidase_S10"/>
    <property type="match status" value="1"/>
</dbReference>
<keyword evidence="6" id="KW-0325">Glycoprotein</keyword>
<name>A0ABM0JZK6_APLCA</name>
<evidence type="ECO:0000256" key="7">
    <source>
        <dbReference type="SAM" id="MobiDB-lite"/>
    </source>
</evidence>
<proteinExistence type="inferred from homology"/>
<dbReference type="RefSeq" id="XP_005105239.1">
    <property type="nucleotide sequence ID" value="XM_005105182.3"/>
</dbReference>
<reference evidence="10" key="1">
    <citation type="submission" date="2025-08" db="UniProtKB">
        <authorList>
            <consortium name="RefSeq"/>
        </authorList>
    </citation>
    <scope>IDENTIFICATION</scope>
</reference>
<evidence type="ECO:0000313" key="10">
    <source>
        <dbReference type="RefSeq" id="XP_005105239.1"/>
    </source>
</evidence>
<keyword evidence="9" id="KW-1185">Reference proteome</keyword>
<dbReference type="GO" id="GO:0004180">
    <property type="term" value="F:carboxypeptidase activity"/>
    <property type="evidence" value="ECO:0007669"/>
    <property type="project" value="UniProtKB-KW"/>
</dbReference>
<protein>
    <submittedName>
        <fullName evidence="10">Probable serine carboxypeptidase CPVL</fullName>
    </submittedName>
</protein>
<keyword evidence="4 8" id="KW-0732">Signal</keyword>
<evidence type="ECO:0000256" key="8">
    <source>
        <dbReference type="SAM" id="SignalP"/>
    </source>
</evidence>
<keyword evidence="3" id="KW-0645">Protease</keyword>
<feature type="compositionally biased region" description="Polar residues" evidence="7">
    <location>
        <begin position="28"/>
        <end position="38"/>
    </location>
</feature>
<feature type="chain" id="PRO_5045980648" evidence="8">
    <location>
        <begin position="23"/>
        <end position="529"/>
    </location>
</feature>
<evidence type="ECO:0000256" key="2">
    <source>
        <dbReference type="ARBA" id="ARBA00022645"/>
    </source>
</evidence>
<feature type="region of interest" description="Disordered" evidence="7">
    <location>
        <begin position="442"/>
        <end position="477"/>
    </location>
</feature>
<keyword evidence="2 10" id="KW-0121">Carboxypeptidase</keyword>
<accession>A0ABM0JZK6</accession>
<evidence type="ECO:0000256" key="3">
    <source>
        <dbReference type="ARBA" id="ARBA00022670"/>
    </source>
</evidence>
<evidence type="ECO:0000256" key="5">
    <source>
        <dbReference type="ARBA" id="ARBA00022801"/>
    </source>
</evidence>
<dbReference type="Proteomes" id="UP000694888">
    <property type="component" value="Unplaced"/>
</dbReference>
<dbReference type="PANTHER" id="PTHR11802">
    <property type="entry name" value="SERINE PROTEASE FAMILY S10 SERINE CARBOXYPEPTIDASE"/>
    <property type="match status" value="1"/>
</dbReference>
<evidence type="ECO:0000256" key="4">
    <source>
        <dbReference type="ARBA" id="ARBA00022729"/>
    </source>
</evidence>
<evidence type="ECO:0000256" key="1">
    <source>
        <dbReference type="ARBA" id="ARBA00009431"/>
    </source>
</evidence>
<keyword evidence="5" id="KW-0378">Hydrolase</keyword>
<dbReference type="SUPFAM" id="SSF53474">
    <property type="entry name" value="alpha/beta-Hydrolases"/>
    <property type="match status" value="1"/>
</dbReference>
<dbReference type="GeneID" id="101855967"/>
<dbReference type="InterPro" id="IPR029058">
    <property type="entry name" value="AB_hydrolase_fold"/>
</dbReference>
<evidence type="ECO:0000256" key="6">
    <source>
        <dbReference type="ARBA" id="ARBA00023180"/>
    </source>
</evidence>
<dbReference type="PANTHER" id="PTHR11802:SF472">
    <property type="entry name" value="SERINE CARBOXYPEPTIDASE CPVL-RELATED"/>
    <property type="match status" value="1"/>
</dbReference>
<sequence length="529" mass="59024">MIVKRPRLASVVLLATLMVCSPQEDHAQQNSDTGTTTAPPGPHVTDAPFKDSPQEDLPLLLSPYLDRGEIDTARSLSSVRMPEFALSYSGFLTVDRVLGNHLFFWFFSSPQDPRAPLLIWLNGGPGISSMLGLFTGNGPLKLVVGSDGETVGYEKRKVSWAGPFSMLYIDNPVSAGFSFSDSGTAGSRLTQEGYSEDLYQFLLQFYTMFPEYLTRDLYIGGQSYAGRYVPALSYRIHTENQNVETTTGTHTHIKIPLKGIYIGGPFFDPETMMPAFYDHLYVVGVISHHELLVYKKDLGELYQRYVEKRLGNETLSTMLKVIIPPGTYMGPTDNFVTGERSSHRHMNKLMNRPEMRRLIHAGTKHDFSSFNQTFFYMVGEDIFVSTKPKLARLMNEYKVLIFNGDYDLTVSTTMMEAAMLSIPWSLQAAYNSSSRTAWVKDDEVSAGKRSSSQSQSENGRLKNTSEQAQHEEQPGRWSAGSVCGFYSHVGGLCRVVVHGAGHQTAQDQPEVTLEMMKKFIFNGCIGTQS</sequence>
<dbReference type="Gene3D" id="3.40.50.1820">
    <property type="entry name" value="alpha/beta hydrolase"/>
    <property type="match status" value="1"/>
</dbReference>
<organism evidence="9 10">
    <name type="scientific">Aplysia californica</name>
    <name type="common">California sea hare</name>
    <dbReference type="NCBI Taxonomy" id="6500"/>
    <lineage>
        <taxon>Eukaryota</taxon>
        <taxon>Metazoa</taxon>
        <taxon>Spiralia</taxon>
        <taxon>Lophotrochozoa</taxon>
        <taxon>Mollusca</taxon>
        <taxon>Gastropoda</taxon>
        <taxon>Heterobranchia</taxon>
        <taxon>Euthyneura</taxon>
        <taxon>Tectipleura</taxon>
        <taxon>Aplysiida</taxon>
        <taxon>Aplysioidea</taxon>
        <taxon>Aplysiidae</taxon>
        <taxon>Aplysia</taxon>
    </lineage>
</organism>
<feature type="region of interest" description="Disordered" evidence="7">
    <location>
        <begin position="24"/>
        <end position="54"/>
    </location>
</feature>
<feature type="signal peptide" evidence="8">
    <location>
        <begin position="1"/>
        <end position="22"/>
    </location>
</feature>
<dbReference type="PRINTS" id="PR00724">
    <property type="entry name" value="CRBOXYPTASEC"/>
</dbReference>